<dbReference type="EC" id="4.2.3.1" evidence="5"/>
<dbReference type="Proteomes" id="UP000291469">
    <property type="component" value="Chromosome"/>
</dbReference>
<keyword evidence="4 8" id="KW-0456">Lyase</keyword>
<feature type="domain" description="Tryptophan synthase beta chain-like PALP" evidence="7">
    <location>
        <begin position="76"/>
        <end position="379"/>
    </location>
</feature>
<dbReference type="GO" id="GO:0009088">
    <property type="term" value="P:threonine biosynthetic process"/>
    <property type="evidence" value="ECO:0007669"/>
    <property type="project" value="UniProtKB-UniRule"/>
</dbReference>
<evidence type="ECO:0000256" key="6">
    <source>
        <dbReference type="PIRSR" id="PIRSR604450-51"/>
    </source>
</evidence>
<dbReference type="Pfam" id="PF00291">
    <property type="entry name" value="PALP"/>
    <property type="match status" value="1"/>
</dbReference>
<dbReference type="RefSeq" id="WP_131155985.1">
    <property type="nucleotide sequence ID" value="NZ_CP036402.1"/>
</dbReference>
<keyword evidence="9" id="KW-1185">Reference proteome</keyword>
<evidence type="ECO:0000259" key="7">
    <source>
        <dbReference type="Pfam" id="PF00291"/>
    </source>
</evidence>
<evidence type="ECO:0000256" key="3">
    <source>
        <dbReference type="ARBA" id="ARBA00022898"/>
    </source>
</evidence>
<organism evidence="8 9">
    <name type="scientific">Egibacter rhizosphaerae</name>
    <dbReference type="NCBI Taxonomy" id="1670831"/>
    <lineage>
        <taxon>Bacteria</taxon>
        <taxon>Bacillati</taxon>
        <taxon>Actinomycetota</taxon>
        <taxon>Nitriliruptoria</taxon>
        <taxon>Egibacterales</taxon>
        <taxon>Egibacteraceae</taxon>
        <taxon>Egibacter</taxon>
    </lineage>
</organism>
<dbReference type="CDD" id="cd01563">
    <property type="entry name" value="Thr-synth_1"/>
    <property type="match status" value="1"/>
</dbReference>
<dbReference type="Gene3D" id="3.40.50.1100">
    <property type="match status" value="2"/>
</dbReference>
<reference evidence="8 9" key="1">
    <citation type="submission" date="2019-01" db="EMBL/GenBank/DDBJ databases">
        <title>Egibacter rhizosphaerae EGI 80759T.</title>
        <authorList>
            <person name="Chen D.-D."/>
            <person name="Tian Y."/>
            <person name="Jiao J.-Y."/>
            <person name="Zhang X.-T."/>
            <person name="Zhang Y.-G."/>
            <person name="Zhang Y."/>
            <person name="Xiao M."/>
            <person name="Shu W.-S."/>
            <person name="Li W.-J."/>
        </authorList>
    </citation>
    <scope>NUCLEOTIDE SEQUENCE [LARGE SCALE GENOMIC DNA]</scope>
    <source>
        <strain evidence="8 9">EGI 80759</strain>
    </source>
</reference>
<dbReference type="GO" id="GO:0006565">
    <property type="term" value="P:L-serine catabolic process"/>
    <property type="evidence" value="ECO:0007669"/>
    <property type="project" value="TreeGrafter"/>
</dbReference>
<sequence length="422" mass="43951">MSFVTGLRCRECGKDAPLAAVHVCEFCFGPLEVVYDYDAIAGVTSRARIENGPRSLWRYADLLPELPDAAPGDRVDLGAGLTPLVPAPRLGAALGLSDLWIKNDTVNPSYSFKDRVVTVALSAARSLGFEVAACASTGNLANSVAAHAAHAGMDAYLFIPRDLEETKVIASSVYGPNLVAVDGTYDDVNRLCGEVAGEFPWAFVNVNVRPYYAEGSKTIGFEIAEQLGWRLPDHVVAPMASGSMLVKIDKAFSELTKVGLVDEGQWRISGAQASGCAPISATLKGEGDVIRPVKPDTIAKSLAIGTPADGYYAIDAVQRTGGSMEDVTDAEVVEGIRLLASTEGVFAETAGGVTVATLRKLVAQGAVDPAGRTVAVISGIGLKTTDAISGMARPTFEIGAGLGDFEEALSNAGRGTTPLASA</sequence>
<dbReference type="GO" id="GO:0006567">
    <property type="term" value="P:L-threonine catabolic process"/>
    <property type="evidence" value="ECO:0007669"/>
    <property type="project" value="TreeGrafter"/>
</dbReference>
<proteinExistence type="inferred from homology"/>
<dbReference type="NCBIfam" id="TIGR00260">
    <property type="entry name" value="thrC"/>
    <property type="match status" value="1"/>
</dbReference>
<comment type="similarity">
    <text evidence="2">Belongs to the threonine synthase family.</text>
</comment>
<evidence type="ECO:0000313" key="9">
    <source>
        <dbReference type="Proteomes" id="UP000291469"/>
    </source>
</evidence>
<evidence type="ECO:0000256" key="1">
    <source>
        <dbReference type="ARBA" id="ARBA00001933"/>
    </source>
</evidence>
<name>A0A411YIT7_9ACTN</name>
<dbReference type="KEGG" id="erz:ER308_16360"/>
<dbReference type="InterPro" id="IPR001926">
    <property type="entry name" value="TrpB-like_PALP"/>
</dbReference>
<evidence type="ECO:0000313" key="8">
    <source>
        <dbReference type="EMBL" id="QBI20992.1"/>
    </source>
</evidence>
<dbReference type="OrthoDB" id="9778118at2"/>
<evidence type="ECO:0000256" key="4">
    <source>
        <dbReference type="ARBA" id="ARBA00023239"/>
    </source>
</evidence>
<comment type="cofactor">
    <cofactor evidence="1 6">
        <name>pyridoxal 5'-phosphate</name>
        <dbReference type="ChEBI" id="CHEBI:597326"/>
    </cofactor>
</comment>
<accession>A0A411YIT7</accession>
<gene>
    <name evidence="8" type="ORF">ER308_16360</name>
</gene>
<dbReference type="GO" id="GO:0004795">
    <property type="term" value="F:threonine synthase activity"/>
    <property type="evidence" value="ECO:0007669"/>
    <property type="project" value="UniProtKB-UniRule"/>
</dbReference>
<feature type="modified residue" description="N6-(pyridoxal phosphate)lysine" evidence="6">
    <location>
        <position position="113"/>
    </location>
</feature>
<protein>
    <recommendedName>
        <fullName evidence="5">Threonine synthase</fullName>
        <ecNumber evidence="5">4.2.3.1</ecNumber>
    </recommendedName>
</protein>
<dbReference type="EMBL" id="CP036402">
    <property type="protein sequence ID" value="QBI20992.1"/>
    <property type="molecule type" value="Genomic_DNA"/>
</dbReference>
<dbReference type="InterPro" id="IPR050147">
    <property type="entry name" value="Ser/Thr_Dehydratase"/>
</dbReference>
<keyword evidence="3 6" id="KW-0663">Pyridoxal phosphate</keyword>
<dbReference type="PANTHER" id="PTHR48078">
    <property type="entry name" value="THREONINE DEHYDRATASE, MITOCHONDRIAL-RELATED"/>
    <property type="match status" value="1"/>
</dbReference>
<dbReference type="InterPro" id="IPR036052">
    <property type="entry name" value="TrpB-like_PALP_sf"/>
</dbReference>
<dbReference type="InterPro" id="IPR004450">
    <property type="entry name" value="Thr_synthase-like"/>
</dbReference>
<dbReference type="GO" id="GO:0009097">
    <property type="term" value="P:isoleucine biosynthetic process"/>
    <property type="evidence" value="ECO:0007669"/>
    <property type="project" value="TreeGrafter"/>
</dbReference>
<dbReference type="PANTHER" id="PTHR48078:SF6">
    <property type="entry name" value="L-THREONINE DEHYDRATASE CATABOLIC TDCB"/>
    <property type="match status" value="1"/>
</dbReference>
<evidence type="ECO:0000256" key="5">
    <source>
        <dbReference type="NCBIfam" id="TIGR00260"/>
    </source>
</evidence>
<dbReference type="GO" id="GO:0004794">
    <property type="term" value="F:threonine deaminase activity"/>
    <property type="evidence" value="ECO:0007669"/>
    <property type="project" value="TreeGrafter"/>
</dbReference>
<dbReference type="GO" id="GO:0003941">
    <property type="term" value="F:L-serine ammonia-lyase activity"/>
    <property type="evidence" value="ECO:0007669"/>
    <property type="project" value="TreeGrafter"/>
</dbReference>
<dbReference type="AlphaFoldDB" id="A0A411YIT7"/>
<dbReference type="SUPFAM" id="SSF53686">
    <property type="entry name" value="Tryptophan synthase beta subunit-like PLP-dependent enzymes"/>
    <property type="match status" value="1"/>
</dbReference>
<evidence type="ECO:0000256" key="2">
    <source>
        <dbReference type="ARBA" id="ARBA00005517"/>
    </source>
</evidence>